<dbReference type="eggNOG" id="ENOG502SB6P">
    <property type="taxonomic scope" value="Eukaryota"/>
</dbReference>
<name>H1V8S1_COLHI</name>
<sequence length="108" mass="11794">MSLIRLIIRTAPPTTQSIPSLRLFTLRPLLRKSLQPRQPCSPRRPFASAAPNPAPRTATSNPTGAGGSARTGNPRTYLLTRYSPCIPVSPRYGAGRAFPRPPFDKQLT</sequence>
<dbReference type="Proteomes" id="UP000007174">
    <property type="component" value="Unassembled WGS sequence"/>
</dbReference>
<evidence type="ECO:0000313" key="3">
    <source>
        <dbReference type="Proteomes" id="UP000007174"/>
    </source>
</evidence>
<feature type="region of interest" description="Disordered" evidence="1">
    <location>
        <begin position="34"/>
        <end position="76"/>
    </location>
</feature>
<dbReference type="AlphaFoldDB" id="H1V8S1"/>
<gene>
    <name evidence="2" type="ORF">CH063_08153</name>
</gene>
<dbReference type="EMBL" id="CACQ02002066">
    <property type="protein sequence ID" value="CCF36624.1"/>
    <property type="molecule type" value="Genomic_DNA"/>
</dbReference>
<reference evidence="3" key="1">
    <citation type="journal article" date="2012" name="Nat. Genet.">
        <title>Lifestyle transitions in plant pathogenic Colletotrichum fungi deciphered by genome and transcriptome analyses.</title>
        <authorList>
            <person name="O'Connell R.J."/>
            <person name="Thon M.R."/>
            <person name="Hacquard S."/>
            <person name="Amyotte S.G."/>
            <person name="Kleemann J."/>
            <person name="Torres M.F."/>
            <person name="Damm U."/>
            <person name="Buiate E.A."/>
            <person name="Epstein L."/>
            <person name="Alkan N."/>
            <person name="Altmueller J."/>
            <person name="Alvarado-Balderrama L."/>
            <person name="Bauser C.A."/>
            <person name="Becker C."/>
            <person name="Birren B.W."/>
            <person name="Chen Z."/>
            <person name="Choi J."/>
            <person name="Crouch J.A."/>
            <person name="Duvick J.P."/>
            <person name="Farman M.A."/>
            <person name="Gan P."/>
            <person name="Heiman D."/>
            <person name="Henrissat B."/>
            <person name="Howard R.J."/>
            <person name="Kabbage M."/>
            <person name="Koch C."/>
            <person name="Kracher B."/>
            <person name="Kubo Y."/>
            <person name="Law A.D."/>
            <person name="Lebrun M.-H."/>
            <person name="Lee Y.-H."/>
            <person name="Miyara I."/>
            <person name="Moore N."/>
            <person name="Neumann U."/>
            <person name="Nordstroem K."/>
            <person name="Panaccione D.G."/>
            <person name="Panstruga R."/>
            <person name="Place M."/>
            <person name="Proctor R.H."/>
            <person name="Prusky D."/>
            <person name="Rech G."/>
            <person name="Reinhardt R."/>
            <person name="Rollins J.A."/>
            <person name="Rounsley S."/>
            <person name="Schardl C.L."/>
            <person name="Schwartz D.C."/>
            <person name="Shenoy N."/>
            <person name="Shirasu K."/>
            <person name="Sikhakolli U.R."/>
            <person name="Stueber K."/>
            <person name="Sukno S.A."/>
            <person name="Sweigard J.A."/>
            <person name="Takano Y."/>
            <person name="Takahara H."/>
            <person name="Trail F."/>
            <person name="van der Does H.C."/>
            <person name="Voll L.M."/>
            <person name="Will I."/>
            <person name="Young S."/>
            <person name="Zeng Q."/>
            <person name="Zhang J."/>
            <person name="Zhou S."/>
            <person name="Dickman M.B."/>
            <person name="Schulze-Lefert P."/>
            <person name="Ver Loren van Themaat E."/>
            <person name="Ma L.-J."/>
            <person name="Vaillancourt L.J."/>
        </authorList>
    </citation>
    <scope>NUCLEOTIDE SEQUENCE [LARGE SCALE GENOMIC DNA]</scope>
    <source>
        <strain evidence="3">IMI 349063</strain>
    </source>
</reference>
<accession>H1V8S1</accession>
<evidence type="ECO:0000256" key="1">
    <source>
        <dbReference type="SAM" id="MobiDB-lite"/>
    </source>
</evidence>
<dbReference type="VEuPathDB" id="FungiDB:CH63R_05757"/>
<dbReference type="HOGENOM" id="CLU_2196778_0_0_1"/>
<organism evidence="2 3">
    <name type="scientific">Colletotrichum higginsianum (strain IMI 349063)</name>
    <name type="common">Crucifer anthracnose fungus</name>
    <dbReference type="NCBI Taxonomy" id="759273"/>
    <lineage>
        <taxon>Eukaryota</taxon>
        <taxon>Fungi</taxon>
        <taxon>Dikarya</taxon>
        <taxon>Ascomycota</taxon>
        <taxon>Pezizomycotina</taxon>
        <taxon>Sordariomycetes</taxon>
        <taxon>Hypocreomycetidae</taxon>
        <taxon>Glomerellales</taxon>
        <taxon>Glomerellaceae</taxon>
        <taxon>Colletotrichum</taxon>
        <taxon>Colletotrichum destructivum species complex</taxon>
    </lineage>
</organism>
<evidence type="ECO:0000313" key="2">
    <source>
        <dbReference type="EMBL" id="CCF36624.1"/>
    </source>
</evidence>
<protein>
    <submittedName>
        <fullName evidence="2">Uncharacterized protein</fullName>
    </submittedName>
</protein>
<proteinExistence type="predicted"/>